<evidence type="ECO:0000313" key="2">
    <source>
        <dbReference type="EMBL" id="GIJ66707.1"/>
    </source>
</evidence>
<sequence>MVHADTLPQVSQLSTLAGAVRALEVHGDLAASRVRFDAAFRAADADGDAERTGLAALGFGGMWVHEQRSATAAALVESRLRYALSVVDPASTLALRLRVRLAAETDYRAGTSDDVLGRLDEARAAGDPVALAEALSLAHHCLLGPEHGERRLALSRDLIAQSLVTKRRSDQLTGLLWHAVDLLLTAHPHAERALADLQAELARAEHLAIRFVERAVTVMLRLREGAFAEAEALAVACAEQGHRAGDVDVTGWYGAHLIALRWFQGRSAELIPMLTHQVHSPTFSAVDNSHLAALAAVCALSGDRRQATGALARLVGDDLGALPRSSSWLVTMYGAVEAAAALDDAGTAASAYRLLAPFAHLPMVASLGVTCFGSTRHALGVAALTTGDLDVAVRHLRAAVRDNWALGHFPAVALSRSRLAQALARRSGPGDAAEARRELGTARQEASDLGMALPDAVPAATHPAAAQPPARAVTCRRHGGRWRIELGRRAAVVPDSVGMAYLAVLIANPGAEIPAVELAVGRAALDRVAGGVTAEQAAASAQPVLDEVARRAYQRRLAHLQAEIDALEQANDLLRAERLRDERAWLLDELAASTGLRGRTREFAGGTERARVSVGKAIRRALDRVGRCDPVIAEELRSHVTTGVRCSYRPA</sequence>
<dbReference type="EMBL" id="BOPH01000020">
    <property type="protein sequence ID" value="GIJ66707.1"/>
    <property type="molecule type" value="Genomic_DNA"/>
</dbReference>
<dbReference type="RefSeq" id="WP_203926674.1">
    <property type="nucleotide sequence ID" value="NZ_BOPH01000020.1"/>
</dbReference>
<protein>
    <submittedName>
        <fullName evidence="2">Uncharacterized protein</fullName>
    </submittedName>
</protein>
<feature type="coiled-coil region" evidence="1">
    <location>
        <begin position="187"/>
        <end position="214"/>
    </location>
</feature>
<accession>A0A8J3ZME0</accession>
<evidence type="ECO:0000256" key="1">
    <source>
        <dbReference type="SAM" id="Coils"/>
    </source>
</evidence>
<proteinExistence type="predicted"/>
<keyword evidence="3" id="KW-1185">Reference proteome</keyword>
<keyword evidence="1" id="KW-0175">Coiled coil</keyword>
<gene>
    <name evidence="2" type="ORF">Voc01_016240</name>
</gene>
<evidence type="ECO:0000313" key="3">
    <source>
        <dbReference type="Proteomes" id="UP000635606"/>
    </source>
</evidence>
<comment type="caution">
    <text evidence="2">The sequence shown here is derived from an EMBL/GenBank/DDBJ whole genome shotgun (WGS) entry which is preliminary data.</text>
</comment>
<organism evidence="2 3">
    <name type="scientific">Virgisporangium ochraceum</name>
    <dbReference type="NCBI Taxonomy" id="65505"/>
    <lineage>
        <taxon>Bacteria</taxon>
        <taxon>Bacillati</taxon>
        <taxon>Actinomycetota</taxon>
        <taxon>Actinomycetes</taxon>
        <taxon>Micromonosporales</taxon>
        <taxon>Micromonosporaceae</taxon>
        <taxon>Virgisporangium</taxon>
    </lineage>
</organism>
<reference evidence="2" key="1">
    <citation type="submission" date="2021-01" db="EMBL/GenBank/DDBJ databases">
        <title>Whole genome shotgun sequence of Virgisporangium ochraceum NBRC 16418.</title>
        <authorList>
            <person name="Komaki H."/>
            <person name="Tamura T."/>
        </authorList>
    </citation>
    <scope>NUCLEOTIDE SEQUENCE</scope>
    <source>
        <strain evidence="2">NBRC 16418</strain>
    </source>
</reference>
<feature type="coiled-coil region" evidence="1">
    <location>
        <begin position="550"/>
        <end position="584"/>
    </location>
</feature>
<dbReference type="Proteomes" id="UP000635606">
    <property type="component" value="Unassembled WGS sequence"/>
</dbReference>
<name>A0A8J3ZME0_9ACTN</name>
<dbReference type="AlphaFoldDB" id="A0A8J3ZME0"/>